<protein>
    <recommendedName>
        <fullName evidence="9">SSD domain-containing protein</fullName>
    </recommendedName>
</protein>
<dbReference type="PANTHER" id="PTHR33406:SF11">
    <property type="entry name" value="MEMBRANE PROTEIN SCO6666-RELATED"/>
    <property type="match status" value="1"/>
</dbReference>
<evidence type="ECO:0000256" key="1">
    <source>
        <dbReference type="ARBA" id="ARBA00004651"/>
    </source>
</evidence>
<dbReference type="EMBL" id="ANMG01000003">
    <property type="protein sequence ID" value="EMD29776.1"/>
    <property type="molecule type" value="Genomic_DNA"/>
</dbReference>
<evidence type="ECO:0000256" key="3">
    <source>
        <dbReference type="ARBA" id="ARBA00022475"/>
    </source>
</evidence>
<dbReference type="SUPFAM" id="SSF82866">
    <property type="entry name" value="Multidrug efflux transporter AcrB transmembrane domain"/>
    <property type="match status" value="2"/>
</dbReference>
<feature type="region of interest" description="Disordered" evidence="7">
    <location>
        <begin position="1"/>
        <end position="26"/>
    </location>
</feature>
<dbReference type="InterPro" id="IPR004869">
    <property type="entry name" value="MMPL_dom"/>
</dbReference>
<evidence type="ECO:0000256" key="5">
    <source>
        <dbReference type="ARBA" id="ARBA00022989"/>
    </source>
</evidence>
<dbReference type="PATRIC" id="fig|1238180.3.peg.533"/>
<feature type="transmembrane region" description="Helical" evidence="8">
    <location>
        <begin position="551"/>
        <end position="575"/>
    </location>
</feature>
<feature type="transmembrane region" description="Helical" evidence="8">
    <location>
        <begin position="289"/>
        <end position="312"/>
    </location>
</feature>
<dbReference type="GO" id="GO:0005886">
    <property type="term" value="C:plasma membrane"/>
    <property type="evidence" value="ECO:0007669"/>
    <property type="project" value="UniProtKB-SubCell"/>
</dbReference>
<comment type="caution">
    <text evidence="10">The sequence shown here is derived from an EMBL/GenBank/DDBJ whole genome shotgun (WGS) entry which is preliminary data.</text>
</comment>
<reference evidence="10 11" key="1">
    <citation type="submission" date="2012-10" db="EMBL/GenBank/DDBJ databases">
        <title>Genome assembly of Amycolatopsis azurea DSM 43854.</title>
        <authorList>
            <person name="Khatri I."/>
            <person name="Kaur I."/>
            <person name="Subramanian S."/>
            <person name="Mayilraj S."/>
        </authorList>
    </citation>
    <scope>NUCLEOTIDE SEQUENCE [LARGE SCALE GENOMIC DNA]</scope>
    <source>
        <strain evidence="10 11">DSM 43854</strain>
    </source>
</reference>
<gene>
    <name evidence="10" type="ORF">C791_3136</name>
</gene>
<feature type="transmembrane region" description="Helical" evidence="8">
    <location>
        <begin position="624"/>
        <end position="647"/>
    </location>
</feature>
<keyword evidence="3" id="KW-1003">Cell membrane</keyword>
<evidence type="ECO:0000313" key="10">
    <source>
        <dbReference type="EMBL" id="EMD29776.1"/>
    </source>
</evidence>
<feature type="transmembrane region" description="Helical" evidence="8">
    <location>
        <begin position="219"/>
        <end position="239"/>
    </location>
</feature>
<keyword evidence="4 8" id="KW-0812">Transmembrane</keyword>
<evidence type="ECO:0000256" key="6">
    <source>
        <dbReference type="ARBA" id="ARBA00023136"/>
    </source>
</evidence>
<feature type="transmembrane region" description="Helical" evidence="8">
    <location>
        <begin position="581"/>
        <end position="603"/>
    </location>
</feature>
<keyword evidence="6 8" id="KW-0472">Membrane</keyword>
<feature type="domain" description="SSD" evidence="9">
    <location>
        <begin position="218"/>
        <end position="343"/>
    </location>
</feature>
<feature type="transmembrane region" description="Helical" evidence="8">
    <location>
        <begin position="245"/>
        <end position="268"/>
    </location>
</feature>
<feature type="transmembrane region" description="Helical" evidence="8">
    <location>
        <begin position="194"/>
        <end position="212"/>
    </location>
</feature>
<keyword evidence="5 8" id="KW-1133">Transmembrane helix</keyword>
<dbReference type="Gene3D" id="1.20.1640.10">
    <property type="entry name" value="Multidrug efflux transporter AcrB transmembrane domain"/>
    <property type="match status" value="2"/>
</dbReference>
<sequence length="708" mass="74809">MLSAMDTITTHSETQPDRQPGGGLSKLAGWSQRHRWLAVSLWLLTLIGVTLGSQLAGSAYHDDNSLPGTESQQIMDLFKAQAPARTGATAEIVFKTDNGLVTARGPIDSMLAEVRGKPHVKAVTSPFDNPSAISREGTIGYAAIAFDLESNDLPYDDIVRVVDTAKKAESAGLQVELGGEPIQRTNESGGPSEGVGMLAALVILVFLFRSILAAGLPVITAIFAVGSTLGVIVLVSRFVDIASYTAPLMMLVGFGVGVDYALLIFSRYRGEILGGLDRERAARRALDTAGRSVLFAGGTVIIALLGLLALGLGSLRGVALSVALTVLVTMLASVTLLPALLSLFGRRLEKSIRKHATKREHGRTWGKLGDAVQRRPMVPLALGLLVLIGLSLPALGMRLGFADAGTDPETSTTRQAYDLMSEGFGPGFSEPLIVVTENGDGVALQRKLEATPGIADVTPPMGQGVTTVLAFPTSSPQDEATADLVERLRTDVLPTLPGKYLVGGSVAAAVDFADAVGGRLPLFVLVVVGLSALLLMVVFRSILIPLKAAVLNLLSIGAALGVMTAVFGDGLFGAQPGPIEAYVPVLIFAIVFGLSMDYEVFLVSRMHEEWRRTGDARHAVREGLASTGGVITAAAAIMIVVFGAFLLNPDRMLAQFGLGLAVAVLVDAFVIRCLVVPAVMRLLGERAWWLPRWLDRRLPHVALEPSSR</sequence>
<feature type="transmembrane region" description="Helical" evidence="8">
    <location>
        <begin position="377"/>
        <end position="396"/>
    </location>
</feature>
<dbReference type="PANTHER" id="PTHR33406">
    <property type="entry name" value="MEMBRANE PROTEIN MJ1562-RELATED"/>
    <property type="match status" value="1"/>
</dbReference>
<dbReference type="AlphaFoldDB" id="M2QTE2"/>
<accession>M2QTE2</accession>
<evidence type="ECO:0000256" key="7">
    <source>
        <dbReference type="SAM" id="MobiDB-lite"/>
    </source>
</evidence>
<comment type="similarity">
    <text evidence="2">Belongs to the resistance-nodulation-cell division (RND) (TC 2.A.6) family. MmpL subfamily.</text>
</comment>
<feature type="transmembrane region" description="Helical" evidence="8">
    <location>
        <begin position="653"/>
        <end position="675"/>
    </location>
</feature>
<feature type="compositionally biased region" description="Polar residues" evidence="7">
    <location>
        <begin position="1"/>
        <end position="13"/>
    </location>
</feature>
<proteinExistence type="inferred from homology"/>
<organism evidence="10 11">
    <name type="scientific">Amycolatopsis azurea DSM 43854</name>
    <dbReference type="NCBI Taxonomy" id="1238180"/>
    <lineage>
        <taxon>Bacteria</taxon>
        <taxon>Bacillati</taxon>
        <taxon>Actinomycetota</taxon>
        <taxon>Actinomycetes</taxon>
        <taxon>Pseudonocardiales</taxon>
        <taxon>Pseudonocardiaceae</taxon>
        <taxon>Amycolatopsis</taxon>
    </lineage>
</organism>
<name>M2QTE2_9PSEU</name>
<dbReference type="InterPro" id="IPR050545">
    <property type="entry name" value="Mycobact_MmpL"/>
</dbReference>
<feature type="transmembrane region" description="Helical" evidence="8">
    <location>
        <begin position="318"/>
        <end position="344"/>
    </location>
</feature>
<feature type="transmembrane region" description="Helical" evidence="8">
    <location>
        <begin position="36"/>
        <end position="56"/>
    </location>
</feature>
<evidence type="ECO:0000313" key="11">
    <source>
        <dbReference type="Proteomes" id="UP000014137"/>
    </source>
</evidence>
<evidence type="ECO:0000256" key="4">
    <source>
        <dbReference type="ARBA" id="ARBA00022692"/>
    </source>
</evidence>
<dbReference type="PROSITE" id="PS50156">
    <property type="entry name" value="SSD"/>
    <property type="match status" value="1"/>
</dbReference>
<evidence type="ECO:0000259" key="9">
    <source>
        <dbReference type="PROSITE" id="PS50156"/>
    </source>
</evidence>
<feature type="transmembrane region" description="Helical" evidence="8">
    <location>
        <begin position="520"/>
        <end position="539"/>
    </location>
</feature>
<evidence type="ECO:0000256" key="2">
    <source>
        <dbReference type="ARBA" id="ARBA00010157"/>
    </source>
</evidence>
<dbReference type="Proteomes" id="UP000014137">
    <property type="component" value="Unassembled WGS sequence"/>
</dbReference>
<evidence type="ECO:0000256" key="8">
    <source>
        <dbReference type="SAM" id="Phobius"/>
    </source>
</evidence>
<dbReference type="InterPro" id="IPR000731">
    <property type="entry name" value="SSD"/>
</dbReference>
<dbReference type="Pfam" id="PF03176">
    <property type="entry name" value="MMPL"/>
    <property type="match status" value="2"/>
</dbReference>
<comment type="subcellular location">
    <subcellularLocation>
        <location evidence="1">Cell membrane</location>
        <topology evidence="1">Multi-pass membrane protein</topology>
    </subcellularLocation>
</comment>